<dbReference type="Gene3D" id="3.40.190.10">
    <property type="entry name" value="Periplasmic binding protein-like II"/>
    <property type="match status" value="1"/>
</dbReference>
<dbReference type="CDD" id="cd07012">
    <property type="entry name" value="PBP2_Bug_TTT"/>
    <property type="match status" value="1"/>
</dbReference>
<organism evidence="3 4">
    <name type="scientific">Ottowia thiooxydans</name>
    <dbReference type="NCBI Taxonomy" id="219182"/>
    <lineage>
        <taxon>Bacteria</taxon>
        <taxon>Pseudomonadati</taxon>
        <taxon>Pseudomonadota</taxon>
        <taxon>Betaproteobacteria</taxon>
        <taxon>Burkholderiales</taxon>
        <taxon>Comamonadaceae</taxon>
        <taxon>Ottowia</taxon>
    </lineage>
</organism>
<gene>
    <name evidence="3" type="ORF">ABIE13_005517</name>
</gene>
<evidence type="ECO:0000256" key="2">
    <source>
        <dbReference type="SAM" id="SignalP"/>
    </source>
</evidence>
<keyword evidence="3" id="KW-0675">Receptor</keyword>
<dbReference type="Gene3D" id="3.40.190.150">
    <property type="entry name" value="Bordetella uptake gene, domain 1"/>
    <property type="match status" value="1"/>
</dbReference>
<comment type="similarity">
    <text evidence="1">Belongs to the UPF0065 (bug) family.</text>
</comment>
<dbReference type="SUPFAM" id="SSF53850">
    <property type="entry name" value="Periplasmic binding protein-like II"/>
    <property type="match status" value="1"/>
</dbReference>
<feature type="signal peptide" evidence="2">
    <location>
        <begin position="1"/>
        <end position="25"/>
    </location>
</feature>
<keyword evidence="4" id="KW-1185">Reference proteome</keyword>
<comment type="caution">
    <text evidence="3">The sequence shown here is derived from an EMBL/GenBank/DDBJ whole genome shotgun (WGS) entry which is preliminary data.</text>
</comment>
<sequence length="326" mass="34895">MNYTRRFVHVAVLATLASVAVPALAQSQSAWPNKPVHFITPYPPGGSSDAITRFIADGVSRVLGQPVVVENKPGAAATMGTDYASRQAPDGYSFLVAPTAAVALAPYLLKTVKYTHQNFEPVAKLASSYGLVTARKDAPFSDYKGMIAYAKANPGKLTFATNGVGSIVHLTGVLLHKETGVQLVHVPYKGAAESTIDLMGGRIDLMYDPATAARVKAGELKGLATNSGIRNPELPDVPTLKEQGFGDGSSFSWFAIFAPKGTPQPIVQRMAEAVRQVLDAPEVKKQLQLSALYPNYEDPATFAKSLKRDAELLQKVVKDEGLKIEQ</sequence>
<evidence type="ECO:0000313" key="3">
    <source>
        <dbReference type="EMBL" id="MET4580376.1"/>
    </source>
</evidence>
<dbReference type="PIRSF" id="PIRSF017082">
    <property type="entry name" value="YflP"/>
    <property type="match status" value="1"/>
</dbReference>
<dbReference type="PANTHER" id="PTHR42928">
    <property type="entry name" value="TRICARBOXYLATE-BINDING PROTEIN"/>
    <property type="match status" value="1"/>
</dbReference>
<dbReference type="EMBL" id="JBEPSH010000017">
    <property type="protein sequence ID" value="MET4580376.1"/>
    <property type="molecule type" value="Genomic_DNA"/>
</dbReference>
<dbReference type="PANTHER" id="PTHR42928:SF5">
    <property type="entry name" value="BLR1237 PROTEIN"/>
    <property type="match status" value="1"/>
</dbReference>
<dbReference type="InterPro" id="IPR005064">
    <property type="entry name" value="BUG"/>
</dbReference>
<evidence type="ECO:0000313" key="4">
    <source>
        <dbReference type="Proteomes" id="UP001549320"/>
    </source>
</evidence>
<feature type="chain" id="PRO_5047418772" evidence="2">
    <location>
        <begin position="26"/>
        <end position="326"/>
    </location>
</feature>
<keyword evidence="2" id="KW-0732">Signal</keyword>
<dbReference type="InterPro" id="IPR042100">
    <property type="entry name" value="Bug_dom1"/>
</dbReference>
<protein>
    <submittedName>
        <fullName evidence="3">Tripartite-type tricarboxylate transporter receptor subunit TctC</fullName>
    </submittedName>
</protein>
<proteinExistence type="inferred from homology"/>
<accession>A0ABV2QH50</accession>
<dbReference type="Proteomes" id="UP001549320">
    <property type="component" value="Unassembled WGS sequence"/>
</dbReference>
<dbReference type="RefSeq" id="WP_354449262.1">
    <property type="nucleotide sequence ID" value="NZ_JBEPSH010000017.1"/>
</dbReference>
<evidence type="ECO:0000256" key="1">
    <source>
        <dbReference type="ARBA" id="ARBA00006987"/>
    </source>
</evidence>
<name>A0ABV2QH50_9BURK</name>
<reference evidence="3 4" key="1">
    <citation type="submission" date="2024-06" db="EMBL/GenBank/DDBJ databases">
        <title>Sorghum-associated microbial communities from plants grown in Nebraska, USA.</title>
        <authorList>
            <person name="Schachtman D."/>
        </authorList>
    </citation>
    <scope>NUCLEOTIDE SEQUENCE [LARGE SCALE GENOMIC DNA]</scope>
    <source>
        <strain evidence="3 4">2709</strain>
    </source>
</reference>
<dbReference type="Pfam" id="PF03401">
    <property type="entry name" value="TctC"/>
    <property type="match status" value="1"/>
</dbReference>